<protein>
    <submittedName>
        <fullName evidence="2">Uncharacterized protein</fullName>
    </submittedName>
</protein>
<evidence type="ECO:0000256" key="1">
    <source>
        <dbReference type="SAM" id="Phobius"/>
    </source>
</evidence>
<keyword evidence="3" id="KW-1185">Reference proteome</keyword>
<dbReference type="RefSeq" id="WP_147151460.1">
    <property type="nucleotide sequence ID" value="NZ_BKAJ01000074.1"/>
</dbReference>
<dbReference type="EMBL" id="BKAJ01000074">
    <property type="protein sequence ID" value="GEP57088.1"/>
    <property type="molecule type" value="Genomic_DNA"/>
</dbReference>
<feature type="transmembrane region" description="Helical" evidence="1">
    <location>
        <begin position="12"/>
        <end position="31"/>
    </location>
</feature>
<keyword evidence="1" id="KW-1133">Transmembrane helix</keyword>
<evidence type="ECO:0000313" key="3">
    <source>
        <dbReference type="Proteomes" id="UP000321058"/>
    </source>
</evidence>
<comment type="caution">
    <text evidence="2">The sequence shown here is derived from an EMBL/GenBank/DDBJ whole genome shotgun (WGS) entry which is preliminary data.</text>
</comment>
<name>A0A512NDS5_9HYPH</name>
<feature type="transmembrane region" description="Helical" evidence="1">
    <location>
        <begin position="38"/>
        <end position="60"/>
    </location>
</feature>
<organism evidence="2 3">
    <name type="scientific">Reyranella soli</name>
    <dbReference type="NCBI Taxonomy" id="1230389"/>
    <lineage>
        <taxon>Bacteria</taxon>
        <taxon>Pseudomonadati</taxon>
        <taxon>Pseudomonadota</taxon>
        <taxon>Alphaproteobacteria</taxon>
        <taxon>Hyphomicrobiales</taxon>
        <taxon>Reyranellaceae</taxon>
        <taxon>Reyranella</taxon>
    </lineage>
</organism>
<dbReference type="OrthoDB" id="9982988at2"/>
<proteinExistence type="predicted"/>
<reference evidence="2 3" key="1">
    <citation type="submission" date="2019-07" db="EMBL/GenBank/DDBJ databases">
        <title>Whole genome shotgun sequence of Reyranella soli NBRC 108950.</title>
        <authorList>
            <person name="Hosoyama A."/>
            <person name="Uohara A."/>
            <person name="Ohji S."/>
            <person name="Ichikawa N."/>
        </authorList>
    </citation>
    <scope>NUCLEOTIDE SEQUENCE [LARGE SCALE GENOMIC DNA]</scope>
    <source>
        <strain evidence="2 3">NBRC 108950</strain>
    </source>
</reference>
<evidence type="ECO:0000313" key="2">
    <source>
        <dbReference type="EMBL" id="GEP57088.1"/>
    </source>
</evidence>
<keyword evidence="1" id="KW-0472">Membrane</keyword>
<keyword evidence="1" id="KW-0812">Transmembrane</keyword>
<dbReference type="AlphaFoldDB" id="A0A512NDS5"/>
<sequence>MSAPASDGPSLLTILARSVAAVGALSVGTAAQRAASMAGGYLAVAMLFAVSLCFLTFAGYRAMSLAMGSIQASLIVGCIYLFLGLVAALVLQAQRR</sequence>
<dbReference type="Proteomes" id="UP000321058">
    <property type="component" value="Unassembled WGS sequence"/>
</dbReference>
<feature type="transmembrane region" description="Helical" evidence="1">
    <location>
        <begin position="72"/>
        <end position="91"/>
    </location>
</feature>
<accession>A0A512NDS5</accession>
<gene>
    <name evidence="2" type="ORF">RSO01_42540</name>
</gene>